<evidence type="ECO:0000313" key="13">
    <source>
        <dbReference type="Proteomes" id="UP000075840"/>
    </source>
</evidence>
<sequence length="976" mass="110718">METNVNHAKRMLAKNLRILALDREKLENPDPDIWEGRAINLVEEYSAVLYQSYKEGSFENKQNKKTWSFWNAVFYCGTIYTTIGDGSAVPVVARRRRRAARQLRESTPDPARDGSVGSQSNSCDDQSGSESRGRSTVESSPSSSKKSLIERAIDYGNSHRNKILARKEKKLSSAVAPRSRSVPRDEGDVPSSPEIFSLLRRAKRSLSGARKPKTDDSSDGGRISDTEVRKRRERIERFQTERSRESSEGKAANPLQANLQRFNEERRKFELEKLKFLQEKRELDRMRLRRFEKYREEMLEEQSRKLKAKLQEERAKSIEATPMPPLAPSVAHRARTPTRPTDSLSPTVAKKKILIVPKARSSSRSASTSEDEGRLSSDEEKKQTVRRRFSPRKPKRTRSSKLESMARRTHPRTDGITSPESELPSDYQPEEPEPVVRNDAPEEAKPDPEMVLTHRRVAGQEGAKEEQQLLVEEPKKQTLEEEPKPQEEKETNEKDIEAVKELTPQEDGLKIRQRRRPLVLYVEQPGEIFSWRQITQEWYDMWQDFLDDHPEELVRMKVQVNHCLFYFAVMVLLCGVGGIAFRLTEGTFESQYKCGVKRVKREFIDQLWLSSHNQREEDWKLSARNRLRKFEEELQIAFEAGMKTYSGNTAWNFVNGVIYSLTVVSTIGYGHISPSTTTGRALTILYAIIGIPIFLIVLADFGKLFTRGIKFMWAYVRRLYYTGSVKKVRKTAQVQEVMKGLNVVYDMVRRPSADNELQGATTTTTVAAQQPQQSTPPPPVQRPPSEAPTAAASGTGIEAIPVPDTPTTPVPETFEIDDEFNLPISVAIVILVAYMLFGAQIYCTWENWSFFEAFYFVFISISTIGFGDYVPQHPIYMMCSILYLIFGLALTSMCINVVQLKLSDSFRQASAKIGATIGLQMAEAASQHQHSPVHTPIELAAVHTSTPTSAVNVSLKDTPTLPARPSSSVPKPDKKE</sequence>
<feature type="transmembrane region" description="Helical" evidence="10">
    <location>
        <begin position="822"/>
        <end position="842"/>
    </location>
</feature>
<feature type="compositionally biased region" description="Pro residues" evidence="9">
    <location>
        <begin position="774"/>
        <end position="786"/>
    </location>
</feature>
<evidence type="ECO:0000313" key="12">
    <source>
        <dbReference type="EnsemblMetazoa" id="AARA008907-PA"/>
    </source>
</evidence>
<proteinExistence type="inferred from homology"/>
<dbReference type="SUPFAM" id="SSF81324">
    <property type="entry name" value="Voltage-gated potassium channels"/>
    <property type="match status" value="2"/>
</dbReference>
<evidence type="ECO:0000256" key="4">
    <source>
        <dbReference type="ARBA" id="ARBA00022989"/>
    </source>
</evidence>
<keyword evidence="3 8" id="KW-0812">Transmembrane</keyword>
<feature type="domain" description="Potassium channel" evidence="11">
    <location>
        <begin position="46"/>
        <end position="91"/>
    </location>
</feature>
<accession>A0A182I5Q5</accession>
<feature type="domain" description="Potassium channel" evidence="11">
    <location>
        <begin position="830"/>
        <end position="899"/>
    </location>
</feature>
<keyword evidence="4 10" id="KW-1133">Transmembrane helix</keyword>
<organism evidence="12 13">
    <name type="scientific">Anopheles arabiensis</name>
    <name type="common">Mosquito</name>
    <dbReference type="NCBI Taxonomy" id="7173"/>
    <lineage>
        <taxon>Eukaryota</taxon>
        <taxon>Metazoa</taxon>
        <taxon>Ecdysozoa</taxon>
        <taxon>Arthropoda</taxon>
        <taxon>Hexapoda</taxon>
        <taxon>Insecta</taxon>
        <taxon>Pterygota</taxon>
        <taxon>Neoptera</taxon>
        <taxon>Endopterygota</taxon>
        <taxon>Diptera</taxon>
        <taxon>Nematocera</taxon>
        <taxon>Culicoidea</taxon>
        <taxon>Culicidae</taxon>
        <taxon>Anophelinae</taxon>
        <taxon>Anopheles</taxon>
    </lineage>
</organism>
<dbReference type="Pfam" id="PF07885">
    <property type="entry name" value="Ion_trans_2"/>
    <property type="match status" value="3"/>
</dbReference>
<dbReference type="GO" id="GO:0005886">
    <property type="term" value="C:plasma membrane"/>
    <property type="evidence" value="ECO:0007669"/>
    <property type="project" value="TreeGrafter"/>
</dbReference>
<dbReference type="PANTHER" id="PTHR11003:SF335">
    <property type="entry name" value="POTASSIUM CHANNEL DOMAIN-CONTAINING PROTEIN"/>
    <property type="match status" value="1"/>
</dbReference>
<evidence type="ECO:0000256" key="6">
    <source>
        <dbReference type="ARBA" id="ARBA00023136"/>
    </source>
</evidence>
<dbReference type="VEuPathDB" id="VectorBase:AARA21_014366"/>
<protein>
    <recommendedName>
        <fullName evidence="11">Potassium channel domain-containing protein</fullName>
    </recommendedName>
</protein>
<evidence type="ECO:0000256" key="10">
    <source>
        <dbReference type="SAM" id="Phobius"/>
    </source>
</evidence>
<feature type="compositionally biased region" description="Polar residues" evidence="9">
    <location>
        <begin position="116"/>
        <end position="138"/>
    </location>
</feature>
<feature type="transmembrane region" description="Helical" evidence="10">
    <location>
        <begin position="881"/>
        <end position="900"/>
    </location>
</feature>
<feature type="region of interest" description="Disordered" evidence="9">
    <location>
        <begin position="760"/>
        <end position="791"/>
    </location>
</feature>
<feature type="region of interest" description="Disordered" evidence="9">
    <location>
        <begin position="307"/>
        <end position="498"/>
    </location>
</feature>
<reference evidence="12" key="1">
    <citation type="submission" date="2022-08" db="UniProtKB">
        <authorList>
            <consortium name="EnsemblMetazoa"/>
        </authorList>
    </citation>
    <scope>IDENTIFICATION</scope>
    <source>
        <strain evidence="12">Dongola</strain>
    </source>
</reference>
<dbReference type="VEuPathDB" id="VectorBase:AARA008907"/>
<comment type="similarity">
    <text evidence="8">Belongs to the two pore domain potassium channel (TC 1.A.1.8) family.</text>
</comment>
<comment type="subcellular location">
    <subcellularLocation>
        <location evidence="1">Membrane</location>
        <topology evidence="1">Multi-pass membrane protein</topology>
    </subcellularLocation>
</comment>
<dbReference type="InterPro" id="IPR003280">
    <property type="entry name" value="2pore_dom_K_chnl"/>
</dbReference>
<dbReference type="PRINTS" id="PR01333">
    <property type="entry name" value="2POREKCHANEL"/>
</dbReference>
<feature type="region of interest" description="Disordered" evidence="9">
    <location>
        <begin position="99"/>
        <end position="148"/>
    </location>
</feature>
<dbReference type="GO" id="GO:0015271">
    <property type="term" value="F:outward rectifier potassium channel activity"/>
    <property type="evidence" value="ECO:0007669"/>
    <property type="project" value="TreeGrafter"/>
</dbReference>
<keyword evidence="5 8" id="KW-0406">Ion transport</keyword>
<dbReference type="EnsemblMetazoa" id="AARA008907-RA">
    <property type="protein sequence ID" value="AARA008907-PA"/>
    <property type="gene ID" value="AARA008907"/>
</dbReference>
<dbReference type="EMBL" id="APCN01003485">
    <property type="status" value="NOT_ANNOTATED_CDS"/>
    <property type="molecule type" value="Genomic_DNA"/>
</dbReference>
<dbReference type="Gene3D" id="1.10.287.70">
    <property type="match status" value="2"/>
</dbReference>
<dbReference type="GO" id="GO:0022841">
    <property type="term" value="F:potassium ion leak channel activity"/>
    <property type="evidence" value="ECO:0007669"/>
    <property type="project" value="TreeGrafter"/>
</dbReference>
<keyword evidence="6 10" id="KW-0472">Membrane</keyword>
<feature type="compositionally biased region" description="Low complexity" evidence="9">
    <location>
        <begin position="760"/>
        <end position="773"/>
    </location>
</feature>
<dbReference type="GO" id="GO:0030322">
    <property type="term" value="P:stabilization of membrane potential"/>
    <property type="evidence" value="ECO:0007669"/>
    <property type="project" value="TreeGrafter"/>
</dbReference>
<evidence type="ECO:0000256" key="7">
    <source>
        <dbReference type="ARBA" id="ARBA00023303"/>
    </source>
</evidence>
<feature type="compositionally biased region" description="Basic and acidic residues" evidence="9">
    <location>
        <begin position="434"/>
        <end position="448"/>
    </location>
</feature>
<feature type="transmembrane region" description="Helical" evidence="10">
    <location>
        <begin position="650"/>
        <end position="672"/>
    </location>
</feature>
<feature type="transmembrane region" description="Helical" evidence="10">
    <location>
        <begin position="684"/>
        <end position="702"/>
    </location>
</feature>
<evidence type="ECO:0000256" key="1">
    <source>
        <dbReference type="ARBA" id="ARBA00004141"/>
    </source>
</evidence>
<name>A0A182I5Q5_ANOAR</name>
<feature type="region of interest" description="Disordered" evidence="9">
    <location>
        <begin position="163"/>
        <end position="258"/>
    </location>
</feature>
<feature type="transmembrane region" description="Helical" evidence="10">
    <location>
        <begin position="848"/>
        <end position="869"/>
    </location>
</feature>
<evidence type="ECO:0000256" key="5">
    <source>
        <dbReference type="ARBA" id="ARBA00023065"/>
    </source>
</evidence>
<evidence type="ECO:0000256" key="3">
    <source>
        <dbReference type="ARBA" id="ARBA00022692"/>
    </source>
</evidence>
<keyword evidence="7 8" id="KW-0407">Ion channel</keyword>
<feature type="domain" description="Potassium channel" evidence="11">
    <location>
        <begin position="648"/>
        <end position="706"/>
    </location>
</feature>
<evidence type="ECO:0000259" key="11">
    <source>
        <dbReference type="Pfam" id="PF07885"/>
    </source>
</evidence>
<feature type="compositionally biased region" description="Basic and acidic residues" evidence="9">
    <location>
        <begin position="222"/>
        <end position="248"/>
    </location>
</feature>
<feature type="compositionally biased region" description="Basic and acidic residues" evidence="9">
    <location>
        <begin position="307"/>
        <end position="317"/>
    </location>
</feature>
<feature type="compositionally biased region" description="Basic and acidic residues" evidence="9">
    <location>
        <begin position="462"/>
        <end position="498"/>
    </location>
</feature>
<keyword evidence="2 8" id="KW-0813">Transport</keyword>
<feature type="compositionally biased region" description="Basic residues" evidence="9">
    <location>
        <begin position="384"/>
        <end position="399"/>
    </location>
</feature>
<feature type="compositionally biased region" description="Basic and acidic residues" evidence="9">
    <location>
        <begin position="371"/>
        <end position="383"/>
    </location>
</feature>
<feature type="compositionally biased region" description="Basic and acidic residues" evidence="9">
    <location>
        <begin position="102"/>
        <end position="112"/>
    </location>
</feature>
<dbReference type="PANTHER" id="PTHR11003">
    <property type="entry name" value="POTASSIUM CHANNEL, SUBFAMILY K"/>
    <property type="match status" value="1"/>
</dbReference>
<dbReference type="InterPro" id="IPR013099">
    <property type="entry name" value="K_chnl_dom"/>
</dbReference>
<feature type="transmembrane region" description="Helical" evidence="10">
    <location>
        <begin position="564"/>
        <end position="583"/>
    </location>
</feature>
<feature type="region of interest" description="Disordered" evidence="9">
    <location>
        <begin position="952"/>
        <end position="976"/>
    </location>
</feature>
<dbReference type="AlphaFoldDB" id="A0A182I5Q5"/>
<evidence type="ECO:0000256" key="2">
    <source>
        <dbReference type="ARBA" id="ARBA00022448"/>
    </source>
</evidence>
<keyword evidence="13" id="KW-1185">Reference proteome</keyword>
<evidence type="ECO:0000256" key="8">
    <source>
        <dbReference type="RuleBase" id="RU003857"/>
    </source>
</evidence>
<evidence type="ECO:0000256" key="9">
    <source>
        <dbReference type="SAM" id="MobiDB-lite"/>
    </source>
</evidence>
<dbReference type="Proteomes" id="UP000075840">
    <property type="component" value="Unassembled WGS sequence"/>
</dbReference>
<feature type="compositionally biased region" description="Low complexity" evidence="9">
    <location>
        <begin position="359"/>
        <end position="368"/>
    </location>
</feature>